<evidence type="ECO:0000256" key="4">
    <source>
        <dbReference type="ARBA" id="ARBA00022692"/>
    </source>
</evidence>
<accession>A0A371AVS8</accession>
<evidence type="ECO:0000256" key="5">
    <source>
        <dbReference type="ARBA" id="ARBA00022989"/>
    </source>
</evidence>
<sequence>MFKELLIRLVIAVIIGALIGWEREMSKQPAGFRTHILVTLGAAMVTMVGYFTAYNFAGSVTVDPNRLAAQVINGVGFLGAGTIMKEGVTVRGLTTAAGIWTAACLGIAVGAGYYNLAVIGVSSVIVILVLFRILRKRIIKGRYPRYRVELVCKNVTRVLNTFNQKVSETEGKFENISAKEEGESRVRVTFYIQFFQSAGRIKIDELMEDLSLIKGIEGINLERI</sequence>
<dbReference type="EMBL" id="QRCT01000020">
    <property type="protein sequence ID" value="RDU23641.1"/>
    <property type="molecule type" value="Genomic_DNA"/>
</dbReference>
<feature type="domain" description="MgtC/SapB/SrpB/YhiD N-terminal" evidence="8">
    <location>
        <begin position="9"/>
        <end position="136"/>
    </location>
</feature>
<evidence type="ECO:0000259" key="8">
    <source>
        <dbReference type="Pfam" id="PF02308"/>
    </source>
</evidence>
<feature type="transmembrane region" description="Helical" evidence="7">
    <location>
        <begin position="116"/>
        <end position="134"/>
    </location>
</feature>
<dbReference type="InterPro" id="IPR003416">
    <property type="entry name" value="MgtC/SapB/SrpB/YhiD_fam"/>
</dbReference>
<evidence type="ECO:0000256" key="1">
    <source>
        <dbReference type="ARBA" id="ARBA00004651"/>
    </source>
</evidence>
<evidence type="ECO:0000313" key="9">
    <source>
        <dbReference type="EMBL" id="RDU23641.1"/>
    </source>
</evidence>
<evidence type="ECO:0000256" key="7">
    <source>
        <dbReference type="SAM" id="Phobius"/>
    </source>
</evidence>
<gene>
    <name evidence="9" type="ORF">DWV06_08645</name>
</gene>
<keyword evidence="4 7" id="KW-0812">Transmembrane</keyword>
<feature type="transmembrane region" description="Helical" evidence="7">
    <location>
        <begin position="34"/>
        <end position="54"/>
    </location>
</feature>
<keyword evidence="5 7" id="KW-1133">Transmembrane helix</keyword>
<dbReference type="GO" id="GO:0005886">
    <property type="term" value="C:plasma membrane"/>
    <property type="evidence" value="ECO:0007669"/>
    <property type="project" value="UniProtKB-SubCell"/>
</dbReference>
<name>A0A371AVS8_9FIRM</name>
<dbReference type="PRINTS" id="PR01837">
    <property type="entry name" value="MGTCSAPBPROT"/>
</dbReference>
<evidence type="ECO:0000256" key="2">
    <source>
        <dbReference type="ARBA" id="ARBA00009298"/>
    </source>
</evidence>
<dbReference type="Pfam" id="PF02308">
    <property type="entry name" value="MgtC"/>
    <property type="match status" value="1"/>
</dbReference>
<comment type="subcellular location">
    <subcellularLocation>
        <location evidence="1">Cell membrane</location>
        <topology evidence="1">Multi-pass membrane protein</topology>
    </subcellularLocation>
</comment>
<dbReference type="PANTHER" id="PTHR33778:SF1">
    <property type="entry name" value="MAGNESIUM TRANSPORTER YHID-RELATED"/>
    <property type="match status" value="1"/>
</dbReference>
<evidence type="ECO:0000256" key="6">
    <source>
        <dbReference type="ARBA" id="ARBA00023136"/>
    </source>
</evidence>
<protein>
    <submittedName>
        <fullName evidence="9">MgtC/SapB family protein</fullName>
    </submittedName>
</protein>
<dbReference type="OrthoDB" id="9811198at2"/>
<keyword evidence="10" id="KW-1185">Reference proteome</keyword>
<comment type="caution">
    <text evidence="9">The sequence shown here is derived from an EMBL/GenBank/DDBJ whole genome shotgun (WGS) entry which is preliminary data.</text>
</comment>
<dbReference type="Proteomes" id="UP000255036">
    <property type="component" value="Unassembled WGS sequence"/>
</dbReference>
<feature type="transmembrane region" description="Helical" evidence="7">
    <location>
        <begin position="90"/>
        <end position="110"/>
    </location>
</feature>
<proteinExistence type="inferred from homology"/>
<evidence type="ECO:0000313" key="10">
    <source>
        <dbReference type="Proteomes" id="UP000255036"/>
    </source>
</evidence>
<organism evidence="9 10">
    <name type="scientific">Anaerosacchariphilus polymeriproducens</name>
    <dbReference type="NCBI Taxonomy" id="1812858"/>
    <lineage>
        <taxon>Bacteria</taxon>
        <taxon>Bacillati</taxon>
        <taxon>Bacillota</taxon>
        <taxon>Clostridia</taxon>
        <taxon>Lachnospirales</taxon>
        <taxon>Lachnospiraceae</taxon>
        <taxon>Anaerosacchariphilus</taxon>
    </lineage>
</organism>
<feature type="transmembrane region" description="Helical" evidence="7">
    <location>
        <begin position="6"/>
        <end position="22"/>
    </location>
</feature>
<dbReference type="PANTHER" id="PTHR33778">
    <property type="entry name" value="PROTEIN MGTC"/>
    <property type="match status" value="1"/>
</dbReference>
<dbReference type="RefSeq" id="WP_115481786.1">
    <property type="nucleotide sequence ID" value="NZ_QRCT01000020.1"/>
</dbReference>
<dbReference type="InterPro" id="IPR049177">
    <property type="entry name" value="MgtC_SapB_SrpB_YhiD_N"/>
</dbReference>
<dbReference type="AlphaFoldDB" id="A0A371AVS8"/>
<comment type="similarity">
    <text evidence="2">Belongs to the MgtC/SapB family.</text>
</comment>
<reference evidence="9 10" key="1">
    <citation type="submission" date="2018-07" db="EMBL/GenBank/DDBJ databases">
        <title>Anaerosacharophilus polymeroproducens gen. nov. sp. nov., an anaerobic bacterium isolated from salt field.</title>
        <authorList>
            <person name="Kim W."/>
            <person name="Yang S.-H."/>
            <person name="Oh J."/>
            <person name="Lee J.-H."/>
            <person name="Kwon K.K."/>
        </authorList>
    </citation>
    <scope>NUCLEOTIDE SEQUENCE [LARGE SCALE GENOMIC DNA]</scope>
    <source>
        <strain evidence="9 10">MCWD5</strain>
    </source>
</reference>
<keyword evidence="3" id="KW-1003">Cell membrane</keyword>
<evidence type="ECO:0000256" key="3">
    <source>
        <dbReference type="ARBA" id="ARBA00022475"/>
    </source>
</evidence>
<keyword evidence="6 7" id="KW-0472">Membrane</keyword>